<dbReference type="AlphaFoldDB" id="A0A0C3ATZ6"/>
<evidence type="ECO:0000256" key="1">
    <source>
        <dbReference type="SAM" id="MobiDB-lite"/>
    </source>
</evidence>
<protein>
    <submittedName>
        <fullName evidence="2">Uncharacterized protein</fullName>
    </submittedName>
</protein>
<dbReference type="Proteomes" id="UP000053989">
    <property type="component" value="Unassembled WGS sequence"/>
</dbReference>
<reference evidence="3" key="2">
    <citation type="submission" date="2015-01" db="EMBL/GenBank/DDBJ databases">
        <title>Evolutionary Origins and Diversification of the Mycorrhizal Mutualists.</title>
        <authorList>
            <consortium name="DOE Joint Genome Institute"/>
            <consortium name="Mycorrhizal Genomics Consortium"/>
            <person name="Kohler A."/>
            <person name="Kuo A."/>
            <person name="Nagy L.G."/>
            <person name="Floudas D."/>
            <person name="Copeland A."/>
            <person name="Barry K.W."/>
            <person name="Cichocki N."/>
            <person name="Veneault-Fourrey C."/>
            <person name="LaButti K."/>
            <person name="Lindquist E.A."/>
            <person name="Lipzen A."/>
            <person name="Lundell T."/>
            <person name="Morin E."/>
            <person name="Murat C."/>
            <person name="Riley R."/>
            <person name="Ohm R."/>
            <person name="Sun H."/>
            <person name="Tunlid A."/>
            <person name="Henrissat B."/>
            <person name="Grigoriev I.V."/>
            <person name="Hibbett D.S."/>
            <person name="Martin F."/>
        </authorList>
    </citation>
    <scope>NUCLEOTIDE SEQUENCE [LARGE SCALE GENOMIC DNA]</scope>
    <source>
        <strain evidence="3">Foug A</strain>
    </source>
</reference>
<organism evidence="2 3">
    <name type="scientific">Scleroderma citrinum Foug A</name>
    <dbReference type="NCBI Taxonomy" id="1036808"/>
    <lineage>
        <taxon>Eukaryota</taxon>
        <taxon>Fungi</taxon>
        <taxon>Dikarya</taxon>
        <taxon>Basidiomycota</taxon>
        <taxon>Agaricomycotina</taxon>
        <taxon>Agaricomycetes</taxon>
        <taxon>Agaricomycetidae</taxon>
        <taxon>Boletales</taxon>
        <taxon>Sclerodermatineae</taxon>
        <taxon>Sclerodermataceae</taxon>
        <taxon>Scleroderma</taxon>
    </lineage>
</organism>
<keyword evidence="3" id="KW-1185">Reference proteome</keyword>
<sequence length="111" mass="12458">MACISGLSCEGPLVNLPCRTPDFIRPLLATVWGVAACYYMPSSVDKATLSNQAQNFRLNGTRFLVYWPDKAPVTGYHPLFEVQHPFGSDERRFQRREASQAEEDLDSHIPG</sequence>
<dbReference type="InParanoid" id="A0A0C3ATZ6"/>
<evidence type="ECO:0000313" key="2">
    <source>
        <dbReference type="EMBL" id="KIM68432.1"/>
    </source>
</evidence>
<name>A0A0C3ATZ6_9AGAM</name>
<dbReference type="HOGENOM" id="CLU_2159905_0_0_1"/>
<reference evidence="2 3" key="1">
    <citation type="submission" date="2014-04" db="EMBL/GenBank/DDBJ databases">
        <authorList>
            <consortium name="DOE Joint Genome Institute"/>
            <person name="Kuo A."/>
            <person name="Kohler A."/>
            <person name="Nagy L.G."/>
            <person name="Floudas D."/>
            <person name="Copeland A."/>
            <person name="Barry K.W."/>
            <person name="Cichocki N."/>
            <person name="Veneault-Fourrey C."/>
            <person name="LaButti K."/>
            <person name="Lindquist E.A."/>
            <person name="Lipzen A."/>
            <person name="Lundell T."/>
            <person name="Morin E."/>
            <person name="Murat C."/>
            <person name="Sun H."/>
            <person name="Tunlid A."/>
            <person name="Henrissat B."/>
            <person name="Grigoriev I.V."/>
            <person name="Hibbett D.S."/>
            <person name="Martin F."/>
            <person name="Nordberg H.P."/>
            <person name="Cantor M.N."/>
            <person name="Hua S.X."/>
        </authorList>
    </citation>
    <scope>NUCLEOTIDE SEQUENCE [LARGE SCALE GENOMIC DNA]</scope>
    <source>
        <strain evidence="2 3">Foug A</strain>
    </source>
</reference>
<proteinExistence type="predicted"/>
<accession>A0A0C3ATZ6</accession>
<gene>
    <name evidence="2" type="ORF">SCLCIDRAFT_953066</name>
</gene>
<dbReference type="EMBL" id="KN822009">
    <property type="protein sequence ID" value="KIM68432.1"/>
    <property type="molecule type" value="Genomic_DNA"/>
</dbReference>
<evidence type="ECO:0000313" key="3">
    <source>
        <dbReference type="Proteomes" id="UP000053989"/>
    </source>
</evidence>
<feature type="region of interest" description="Disordered" evidence="1">
    <location>
        <begin position="91"/>
        <end position="111"/>
    </location>
</feature>